<feature type="signal peptide" evidence="1">
    <location>
        <begin position="1"/>
        <end position="25"/>
    </location>
</feature>
<dbReference type="OrthoDB" id="7067012at2"/>
<dbReference type="RefSeq" id="WP_078308061.1">
    <property type="nucleotide sequence ID" value="NZ_MUYT01000012.1"/>
</dbReference>
<protein>
    <recommendedName>
        <fullName evidence="4">Lipoprotein</fullName>
    </recommendedName>
</protein>
<feature type="chain" id="PRO_5012210701" description="Lipoprotein" evidence="1">
    <location>
        <begin position="26"/>
        <end position="99"/>
    </location>
</feature>
<sequence length="99" mass="9863">MKLSSKKTLAKTLATASLATLGVTACTQNPFGSTQTANTPQSTQDVQTQQNIGTSTKTAEAACSEGVCGEAKCGASTNKVAEAACSEGMCGEAKCGASH</sequence>
<evidence type="ECO:0000256" key="1">
    <source>
        <dbReference type="SAM" id="SignalP"/>
    </source>
</evidence>
<dbReference type="EMBL" id="MUYT01000012">
    <property type="protein sequence ID" value="OOS19865.1"/>
    <property type="molecule type" value="Genomic_DNA"/>
</dbReference>
<dbReference type="STRING" id="90241.B0682_07960"/>
<evidence type="ECO:0000313" key="3">
    <source>
        <dbReference type="Proteomes" id="UP000191094"/>
    </source>
</evidence>
<accession>A0A1T0CBZ4</accession>
<proteinExistence type="predicted"/>
<keyword evidence="1" id="KW-0732">Signal</keyword>
<dbReference type="Proteomes" id="UP000191094">
    <property type="component" value="Unassembled WGS sequence"/>
</dbReference>
<keyword evidence="3" id="KW-1185">Reference proteome</keyword>
<gene>
    <name evidence="2" type="ORF">B0682_07960</name>
</gene>
<organism evidence="2 3">
    <name type="scientific">Lwoffella lincolnii</name>
    <dbReference type="NCBI Taxonomy" id="90241"/>
    <lineage>
        <taxon>Bacteria</taxon>
        <taxon>Pseudomonadati</taxon>
        <taxon>Pseudomonadota</taxon>
        <taxon>Gammaproteobacteria</taxon>
        <taxon>Moraxellales</taxon>
        <taxon>Moraxellaceae</taxon>
        <taxon>Lwoffella</taxon>
    </lineage>
</organism>
<evidence type="ECO:0008006" key="4">
    <source>
        <dbReference type="Google" id="ProtNLM"/>
    </source>
</evidence>
<evidence type="ECO:0000313" key="2">
    <source>
        <dbReference type="EMBL" id="OOS19865.1"/>
    </source>
</evidence>
<dbReference type="AlphaFoldDB" id="A0A1T0CBZ4"/>
<dbReference type="PROSITE" id="PS51257">
    <property type="entry name" value="PROKAR_LIPOPROTEIN"/>
    <property type="match status" value="1"/>
</dbReference>
<reference evidence="2 3" key="1">
    <citation type="submission" date="2017-02" db="EMBL/GenBank/DDBJ databases">
        <title>Draft genome sequence of Moraxella lincolnii CCUG 9405T type strain.</title>
        <authorList>
            <person name="Salva-Serra F."/>
            <person name="Engstrom-Jakobsson H."/>
            <person name="Thorell K."/>
            <person name="Jaen-Luchoro D."/>
            <person name="Gonzales-Siles L."/>
            <person name="Karlsson R."/>
            <person name="Yazdan S."/>
            <person name="Boulund F."/>
            <person name="Johnning A."/>
            <person name="Engstrand L."/>
            <person name="Kristiansson E."/>
            <person name="Moore E."/>
        </authorList>
    </citation>
    <scope>NUCLEOTIDE SEQUENCE [LARGE SCALE GENOMIC DNA]</scope>
    <source>
        <strain evidence="2 3">CCUG 9405</strain>
    </source>
</reference>
<name>A0A1T0CBZ4_9GAMM</name>
<comment type="caution">
    <text evidence="2">The sequence shown here is derived from an EMBL/GenBank/DDBJ whole genome shotgun (WGS) entry which is preliminary data.</text>
</comment>